<dbReference type="OrthoDB" id="1673781at2759"/>
<dbReference type="AlphaFoldDB" id="A0A9E7FYJ1"/>
<reference evidence="1" key="1">
    <citation type="submission" date="2022-05" db="EMBL/GenBank/DDBJ databases">
        <title>The Musa troglodytarum L. genome provides insights into the mechanism of non-climacteric behaviour and enrichment of carotenoids.</title>
        <authorList>
            <person name="Wang J."/>
        </authorList>
    </citation>
    <scope>NUCLEOTIDE SEQUENCE</scope>
    <source>
        <tissue evidence="1">Leaf</tissue>
    </source>
</reference>
<accession>A0A9E7FYJ1</accession>
<dbReference type="EMBL" id="CP097507">
    <property type="protein sequence ID" value="URE02274.1"/>
    <property type="molecule type" value="Genomic_DNA"/>
</dbReference>
<gene>
    <name evidence="1" type="ORF">MUK42_19618</name>
</gene>
<dbReference type="Proteomes" id="UP001055439">
    <property type="component" value="Chromosome 5"/>
</dbReference>
<name>A0A9E7FYJ1_9LILI</name>
<evidence type="ECO:0000313" key="1">
    <source>
        <dbReference type="EMBL" id="URE02274.1"/>
    </source>
</evidence>
<protein>
    <submittedName>
        <fullName evidence="1">Phosphotransfer protein</fullName>
    </submittedName>
</protein>
<proteinExistence type="predicted"/>
<sequence length="102" mass="11066">MSAASAAGVLPGEEQVGDCVPAGAADRGRRWIHPDNVVVVLAKPGVVDGAPRRKRVGEAVRLLAVSPCFGVLCFRSPLMMTPQTKTFRVLDLYLRWCRMLGF</sequence>
<organism evidence="1 2">
    <name type="scientific">Musa troglodytarum</name>
    <name type="common">fe'i banana</name>
    <dbReference type="NCBI Taxonomy" id="320322"/>
    <lineage>
        <taxon>Eukaryota</taxon>
        <taxon>Viridiplantae</taxon>
        <taxon>Streptophyta</taxon>
        <taxon>Embryophyta</taxon>
        <taxon>Tracheophyta</taxon>
        <taxon>Spermatophyta</taxon>
        <taxon>Magnoliopsida</taxon>
        <taxon>Liliopsida</taxon>
        <taxon>Zingiberales</taxon>
        <taxon>Musaceae</taxon>
        <taxon>Musa</taxon>
    </lineage>
</organism>
<evidence type="ECO:0000313" key="2">
    <source>
        <dbReference type="Proteomes" id="UP001055439"/>
    </source>
</evidence>
<keyword evidence="2" id="KW-1185">Reference proteome</keyword>